<protein>
    <submittedName>
        <fullName evidence="1">Transcriptional regulator/sugar kinase</fullName>
        <ecNumber evidence="1">2.7.1.2</ecNumber>
    </submittedName>
</protein>
<dbReference type="PANTHER" id="PTHR18964:SF149">
    <property type="entry name" value="BIFUNCTIONAL UDP-N-ACETYLGLUCOSAMINE 2-EPIMERASE_N-ACETYLMANNOSAMINE KINASE"/>
    <property type="match status" value="1"/>
</dbReference>
<sequence>MIVGIDVGGTNTDVAVLEGNVFQIKSFRTSEVIQNLSDFIEKNFGDAEAVGIGVAVWFVDGKPVKAPNLPAIPKMELDVPFIVDNDANCFAYFAAKTLNFRHLLAVTVGTGIGGGIVADGKIYRGRGAAGEIGHTFVGGRKRCRCGGEGHLEAYFGGWAMENVKELIDTGEIYSTAEFALFCRSLANAVMLLNPEAIALGGRIGGRLDERPLAEKVNRYLPEEIDVVVRVVKDDYAVAKGAALLALDTISQNLP</sequence>
<name>A0A075WIC9_ARCFL</name>
<dbReference type="GO" id="GO:0004340">
    <property type="term" value="F:glucokinase activity"/>
    <property type="evidence" value="ECO:0007669"/>
    <property type="project" value="UniProtKB-EC"/>
</dbReference>
<dbReference type="InterPro" id="IPR043129">
    <property type="entry name" value="ATPase_NBD"/>
</dbReference>
<reference evidence="1 2" key="1">
    <citation type="submission" date="2013-07" db="EMBL/GenBank/DDBJ databases">
        <title>Genome of Archaeoglobus fulgidus.</title>
        <authorList>
            <person name="Fiebig A."/>
            <person name="Birkeland N.-K."/>
        </authorList>
    </citation>
    <scope>NUCLEOTIDE SEQUENCE [LARGE SCALE GENOMIC DNA]</scope>
    <source>
        <strain evidence="1 2">DSM 8774</strain>
    </source>
</reference>
<gene>
    <name evidence="1" type="ORF">AFULGI_00022280</name>
</gene>
<dbReference type="RefSeq" id="WP_010879460.1">
    <property type="nucleotide sequence ID" value="NZ_CP006577.1"/>
</dbReference>
<dbReference type="AlphaFoldDB" id="A0A075WIC9"/>
<dbReference type="InterPro" id="IPR000600">
    <property type="entry name" value="ROK"/>
</dbReference>
<dbReference type="PANTHER" id="PTHR18964">
    <property type="entry name" value="ROK (REPRESSOR, ORF, KINASE) FAMILY"/>
    <property type="match status" value="1"/>
</dbReference>
<dbReference type="KEGG" id="afg:AFULGI_00022280"/>
<dbReference type="InterPro" id="IPR049874">
    <property type="entry name" value="ROK_cs"/>
</dbReference>
<keyword evidence="1" id="KW-0808">Transferase</keyword>
<dbReference type="Pfam" id="PF00480">
    <property type="entry name" value="ROK"/>
    <property type="match status" value="1"/>
</dbReference>
<dbReference type="HOGENOM" id="CLU_1080110_0_0_2"/>
<evidence type="ECO:0000313" key="1">
    <source>
        <dbReference type="EMBL" id="AIG98959.1"/>
    </source>
</evidence>
<dbReference type="SUPFAM" id="SSF53067">
    <property type="entry name" value="Actin-like ATPase domain"/>
    <property type="match status" value="1"/>
</dbReference>
<dbReference type="GeneID" id="24795711"/>
<dbReference type="EMBL" id="CP006577">
    <property type="protein sequence ID" value="AIG98959.1"/>
    <property type="molecule type" value="Genomic_DNA"/>
</dbReference>
<dbReference type="EC" id="2.7.1.2" evidence="1"/>
<dbReference type="Proteomes" id="UP000028501">
    <property type="component" value="Chromosome"/>
</dbReference>
<keyword evidence="1" id="KW-0418">Kinase</keyword>
<dbReference type="Gene3D" id="3.30.420.40">
    <property type="match status" value="2"/>
</dbReference>
<accession>A0A075WIC9</accession>
<dbReference type="PROSITE" id="PS01125">
    <property type="entry name" value="ROK"/>
    <property type="match status" value="1"/>
</dbReference>
<dbReference type="SMR" id="A0A075WIC9"/>
<organism evidence="1 2">
    <name type="scientific">Archaeoglobus fulgidus DSM 8774</name>
    <dbReference type="NCBI Taxonomy" id="1344584"/>
    <lineage>
        <taxon>Archaea</taxon>
        <taxon>Methanobacteriati</taxon>
        <taxon>Methanobacteriota</taxon>
        <taxon>Archaeoglobi</taxon>
        <taxon>Archaeoglobales</taxon>
        <taxon>Archaeoglobaceae</taxon>
        <taxon>Archaeoglobus</taxon>
    </lineage>
</organism>
<evidence type="ECO:0000313" key="2">
    <source>
        <dbReference type="Proteomes" id="UP000028501"/>
    </source>
</evidence>
<proteinExistence type="predicted"/>